<evidence type="ECO:0000313" key="7">
    <source>
        <dbReference type="EMBL" id="KAK7614991.1"/>
    </source>
</evidence>
<evidence type="ECO:0000259" key="6">
    <source>
        <dbReference type="Pfam" id="PF24883"/>
    </source>
</evidence>
<dbReference type="InterPro" id="IPR002110">
    <property type="entry name" value="Ankyrin_rpt"/>
</dbReference>
<dbReference type="InterPro" id="IPR056125">
    <property type="entry name" value="DUF7708"/>
</dbReference>
<organism evidence="7 8">
    <name type="scientific">Phyllosticta paracitricarpa</name>
    <dbReference type="NCBI Taxonomy" id="2016321"/>
    <lineage>
        <taxon>Eukaryota</taxon>
        <taxon>Fungi</taxon>
        <taxon>Dikarya</taxon>
        <taxon>Ascomycota</taxon>
        <taxon>Pezizomycotina</taxon>
        <taxon>Dothideomycetes</taxon>
        <taxon>Dothideomycetes incertae sedis</taxon>
        <taxon>Botryosphaeriales</taxon>
        <taxon>Phyllostictaceae</taxon>
        <taxon>Phyllosticta</taxon>
    </lineage>
</organism>
<dbReference type="PANTHER" id="PTHR24123">
    <property type="entry name" value="ANKYRIN REPEAT-CONTAINING"/>
    <property type="match status" value="1"/>
</dbReference>
<feature type="repeat" description="ANK" evidence="3">
    <location>
        <begin position="1854"/>
        <end position="1886"/>
    </location>
</feature>
<name>A0ABR1NIJ1_9PEZI</name>
<evidence type="ECO:0000256" key="2">
    <source>
        <dbReference type="ARBA" id="ARBA00023043"/>
    </source>
</evidence>
<sequence length="2049" mass="224822">MASLWDQSIAKLSADEQRMFRCGSASQKEILNEIVAKVEKQQDRCLRRRWIAKDFKGRDIVIRDVCAKLISSVKSFLLVVDIAVQYDPTHAALPWAGIRFLLQLCVNSTEAFDAMIEGLEKASDVIARCTIMESLYLPAVSDAQKSFENQLSKLYGGLLNYLCEAMRYYKKSFIRRFLADTTRRQVLEDALKSISEGDLKVKYQRELIDAERTLATLTIAESNKGLFGTMSVKVDEVQAMQKALQQALKDLEAPFIRMESQVGQLHSALEASERSGLLKWLSALDFHEHHKAMLSGILPQTGEWLFANPEYTSWKSSSSSEILWLHGTWGCGKSRLAAVIIEDFKRQRASVPQAAPIAYFYCRRDTAEPQRADCEEILRAIVKQLSVSNGQITGVTIDKYKSKVEDGKKMGLDASPLTKDQSVELILQLTAATPATILIDGLDECGSQQRGAIMLAFKEIIAKSRDLVKVVVCSREEDDIKNRLGHARDISVTSRQNGKDLSRFINLKVKDFIIEWGQKPGKKPDELAELEKDIVCALENGAQGMFLWVTLQLEAIRDTEQIVFDEDIRDALTHLPAGLKKSFDAVRGRITSMEKTAQSVALLVLKWLLCAQRTLSVQELVAAVSGGIRGKRQFSAAEILSCCCGLVVLDSELDEFRLSHLSVREYLEPLQEFGSVETHSTVATRCLSACICRDPSQDVLIDYSTIYWPAHCEAVGVSNRDAALKAVLLKFFTEEEHFEDWQESLADRLKSQDVCWHGDLIKKLNAVPSSPPSPLFAICCFGLSEVLEHLTASGLLQDLEHFNKHNANGLYLAAHFGYEVIVKILIGRGCDVSAVCGRFGSAVKAAAFFGHCSIVQLLLEHHAATESGPGDFSNPLQAALAGGHEDIVEVLLRSDFKFSTKDEFDEALQFAAFKGHARLVEHLLQGKLGDYVPSESHDPLQVALHGCMERESKRQLQGYPDINAEVGYFGNALQAAIIGGKLSLVQLVHKAGASLNSRGRFGFPIRAAAIASRDDILLWLLDQGADPNIQDDELGDALQAAASKAHLSTMSILLEHGANTRGYGGYFKNCMQAAAYAGHDQAVKLLLENKAAIHERGRFTSTLQAAIHARHDDIVDLLLQNGARVNEVKKRFAQLCGSKSQKERRALPKVHDGSGQVDIPNAVNSLELAARYGDVQLIQKLISHGANVDAEDIDTYFDKFDSGSTYTALQIAAFWGHRDAVVCLLENGANIKAERQTLGTPLQAALEGARLDIALLLLERGAPIDQHWNKFGSCLQIFCERDNLEVVRFVLENGANIEDTGGKNGNALQVASYTGRIGIVQFLLESGASIEAPGKRNGNALQAAAGGGHLQVVQLLVRNGANVNSPGGKRGTALQVASAKGHLEVVTYLLDQGAKMDTADGGLGSSLHLASYFGHTEIVQVLLERGADIHSLHDLPDERHKPHRLCYYRGRDQKRNALFAACKQGNTTTARLLFCKDPWSYVDRETFDCVAEECAESDHYEISSMLISEGARVGLNAHVFSNMISTSLRRRRLPFLESIIQNFPDIDDLGSIGPSILQEAAYHGDAATVASLLDKGIGTAFCDQALISAASVQFDSEFEQTGNRYIPPAEAEKIWLDGMLEVIRILVEAGAEVKPLKEMEHSFASQIFQHGTLQFFELLDRRGLTMVPHGDSLEFQEILQKASNVGNLDAVKYLVQKAHKADHTGHPSYAPALKSAVSGGQKNVVEFLLDLTLSGDIFNVVDDNPLLEATRVKDLETTQLLLREIDHNPLVIQAALEIMFKDEDMYSYGWCSTSSEEPEKQTRRLQSLLQSLSFKTDVSPLCTRFLSDARASLKEGPLGLLLAHGANPNAKSAEGSTQLYQASQNNCADQVKILLESGANPNLEGGEFGTPLHAAARKGALDVVDLLVKAGADVNHRFGHYGYPLTAAMTGSGYVERYLLRGKDIRIAELLVENGADVDAQGGFYGSAVQAATSVGNEQGVKVLLKMGANPSLKGGNYGSALKASRHMCTDDCHHAAFEGIWKYGSDIETKYRERITQLLLDAGASDSE</sequence>
<evidence type="ECO:0000256" key="3">
    <source>
        <dbReference type="PROSITE-ProRule" id="PRU00023"/>
    </source>
</evidence>
<reference evidence="7 8" key="1">
    <citation type="submission" date="2024-04" db="EMBL/GenBank/DDBJ databases">
        <title>Phyllosticta paracitricarpa is synonymous to the EU quarantine fungus P. citricarpa based on phylogenomic analyses.</title>
        <authorList>
            <consortium name="Lawrence Berkeley National Laboratory"/>
            <person name="Van ingen-buijs V.A."/>
            <person name="Van westerhoven A.C."/>
            <person name="Haridas S."/>
            <person name="Skiadas P."/>
            <person name="Martin F."/>
            <person name="Groenewald J.Z."/>
            <person name="Crous P.W."/>
            <person name="Seidl M.F."/>
        </authorList>
    </citation>
    <scope>NUCLEOTIDE SEQUENCE [LARGE SCALE GENOMIC DNA]</scope>
    <source>
        <strain evidence="7 8">CBS 141358</strain>
    </source>
</reference>
<dbReference type="InterPro" id="IPR056884">
    <property type="entry name" value="NPHP3-like_N"/>
</dbReference>
<dbReference type="Pfam" id="PF24883">
    <property type="entry name" value="NPHP3_N"/>
    <property type="match status" value="1"/>
</dbReference>
<dbReference type="SUPFAM" id="SSF48403">
    <property type="entry name" value="Ankyrin repeat"/>
    <property type="match status" value="5"/>
</dbReference>
<dbReference type="PRINTS" id="PR01415">
    <property type="entry name" value="ANKYRIN"/>
</dbReference>
<dbReference type="EMBL" id="JBBPBF010000002">
    <property type="protein sequence ID" value="KAK7614991.1"/>
    <property type="molecule type" value="Genomic_DNA"/>
</dbReference>
<dbReference type="InterPro" id="IPR051165">
    <property type="entry name" value="Multifunctional_ANK_Repeat"/>
</dbReference>
<dbReference type="Pfam" id="PF12796">
    <property type="entry name" value="Ank_2"/>
    <property type="match status" value="6"/>
</dbReference>
<dbReference type="InterPro" id="IPR027417">
    <property type="entry name" value="P-loop_NTPase"/>
</dbReference>
<feature type="repeat" description="ANK" evidence="3">
    <location>
        <begin position="1204"/>
        <end position="1236"/>
    </location>
</feature>
<dbReference type="PROSITE" id="PS50297">
    <property type="entry name" value="ANK_REP_REGION"/>
    <property type="match status" value="7"/>
</dbReference>
<feature type="repeat" description="ANK" evidence="3">
    <location>
        <begin position="1405"/>
        <end position="1434"/>
    </location>
</feature>
<feature type="repeat" description="ANK" evidence="3">
    <location>
        <begin position="1369"/>
        <end position="1401"/>
    </location>
</feature>
<dbReference type="InterPro" id="IPR054471">
    <property type="entry name" value="GPIID_WHD"/>
</dbReference>
<dbReference type="Proteomes" id="UP001367316">
    <property type="component" value="Unassembled WGS sequence"/>
</dbReference>
<keyword evidence="1" id="KW-0677">Repeat</keyword>
<evidence type="ECO:0000259" key="4">
    <source>
        <dbReference type="Pfam" id="PF22939"/>
    </source>
</evidence>
<feature type="repeat" description="ANK" evidence="3">
    <location>
        <begin position="1161"/>
        <end position="1193"/>
    </location>
</feature>
<comment type="caution">
    <text evidence="7">The sequence shown here is derived from an EMBL/GenBank/DDBJ whole genome shotgun (WGS) entry which is preliminary data.</text>
</comment>
<dbReference type="Gene3D" id="1.25.40.20">
    <property type="entry name" value="Ankyrin repeat-containing domain"/>
    <property type="match status" value="5"/>
</dbReference>
<dbReference type="PANTHER" id="PTHR24123:SF33">
    <property type="entry name" value="PROTEIN HOS4"/>
    <property type="match status" value="1"/>
</dbReference>
<feature type="domain" description="DUF7708" evidence="5">
    <location>
        <begin position="67"/>
        <end position="196"/>
    </location>
</feature>
<evidence type="ECO:0000256" key="1">
    <source>
        <dbReference type="ARBA" id="ARBA00022737"/>
    </source>
</evidence>
<keyword evidence="2 3" id="KW-0040">ANK repeat</keyword>
<evidence type="ECO:0000313" key="8">
    <source>
        <dbReference type="Proteomes" id="UP001367316"/>
    </source>
</evidence>
<evidence type="ECO:0000259" key="5">
    <source>
        <dbReference type="Pfam" id="PF24809"/>
    </source>
</evidence>
<dbReference type="SUPFAM" id="SSF52540">
    <property type="entry name" value="P-loop containing nucleoside triphosphate hydrolases"/>
    <property type="match status" value="1"/>
</dbReference>
<feature type="domain" description="Nephrocystin 3-like N-terminal" evidence="6">
    <location>
        <begin position="300"/>
        <end position="475"/>
    </location>
</feature>
<feature type="domain" description="GPI inositol-deacylase winged helix" evidence="4">
    <location>
        <begin position="596"/>
        <end position="667"/>
    </location>
</feature>
<feature type="repeat" description="ANK" evidence="3">
    <location>
        <begin position="1887"/>
        <end position="1919"/>
    </location>
</feature>
<dbReference type="Pfam" id="PF24809">
    <property type="entry name" value="DUF7708"/>
    <property type="match status" value="1"/>
</dbReference>
<proteinExistence type="predicted"/>
<gene>
    <name evidence="7" type="ORF">JOL62DRAFT_135663</name>
</gene>
<feature type="repeat" description="ANK" evidence="3">
    <location>
        <begin position="1098"/>
        <end position="1130"/>
    </location>
</feature>
<dbReference type="Pfam" id="PF22939">
    <property type="entry name" value="WHD_GPIID"/>
    <property type="match status" value="1"/>
</dbReference>
<protein>
    <submittedName>
        <fullName evidence="7">Ankyrin repeat-containing domain protein</fullName>
    </submittedName>
</protein>
<accession>A0ABR1NIJ1</accession>
<dbReference type="Gene3D" id="3.40.50.300">
    <property type="entry name" value="P-loop containing nucleotide triphosphate hydrolases"/>
    <property type="match status" value="1"/>
</dbReference>
<feature type="repeat" description="ANK" evidence="3">
    <location>
        <begin position="1336"/>
        <end position="1368"/>
    </location>
</feature>
<keyword evidence="8" id="KW-1185">Reference proteome</keyword>
<feature type="repeat" description="ANK" evidence="3">
    <location>
        <begin position="1303"/>
        <end position="1335"/>
    </location>
</feature>
<dbReference type="InterPro" id="IPR036770">
    <property type="entry name" value="Ankyrin_rpt-contain_sf"/>
</dbReference>
<dbReference type="PROSITE" id="PS50088">
    <property type="entry name" value="ANK_REPEAT"/>
    <property type="match status" value="9"/>
</dbReference>
<dbReference type="SMART" id="SM00248">
    <property type="entry name" value="ANK"/>
    <property type="match status" value="26"/>
</dbReference>